<dbReference type="PANTHER" id="PTHR15627:SF8">
    <property type="entry name" value="TRNA-URIDINE AMINOCARBOXYPROPYLTRANSFERASE 1"/>
    <property type="match status" value="1"/>
</dbReference>
<keyword evidence="4" id="KW-0949">S-adenosyl-L-methionine</keyword>
<dbReference type="EMBL" id="RQTK01000644">
    <property type="protein sequence ID" value="RUS76681.1"/>
    <property type="molecule type" value="Genomic_DNA"/>
</dbReference>
<dbReference type="EC" id="2.5.1.25" evidence="2"/>
<evidence type="ECO:0000256" key="7">
    <source>
        <dbReference type="ARBA" id="ARBA00037050"/>
    </source>
</evidence>
<keyword evidence="3" id="KW-0808">Transferase</keyword>
<dbReference type="GO" id="GO:0006400">
    <property type="term" value="P:tRNA modification"/>
    <property type="evidence" value="ECO:0007669"/>
    <property type="project" value="TreeGrafter"/>
</dbReference>
<comment type="function">
    <text evidence="7">Catalyzes the formation of 3-(3-amino-3-carboxypropyl)uridine (acp3U) at position 20 in the D-loop of several cytoplasmic tRNAs (acp3U(20)).</text>
</comment>
<evidence type="ECO:0000256" key="3">
    <source>
        <dbReference type="ARBA" id="ARBA00022679"/>
    </source>
</evidence>
<organism evidence="13 14">
    <name type="scientific">Elysia chlorotica</name>
    <name type="common">Eastern emerald elysia</name>
    <name type="synonym">Sea slug</name>
    <dbReference type="NCBI Taxonomy" id="188477"/>
    <lineage>
        <taxon>Eukaryota</taxon>
        <taxon>Metazoa</taxon>
        <taxon>Spiralia</taxon>
        <taxon>Lophotrochozoa</taxon>
        <taxon>Mollusca</taxon>
        <taxon>Gastropoda</taxon>
        <taxon>Heterobranchia</taxon>
        <taxon>Euthyneura</taxon>
        <taxon>Panpulmonata</taxon>
        <taxon>Sacoglossa</taxon>
        <taxon>Placobranchoidea</taxon>
        <taxon>Plakobranchidae</taxon>
        <taxon>Elysia</taxon>
    </lineage>
</organism>
<dbReference type="GO" id="GO:0005634">
    <property type="term" value="C:nucleus"/>
    <property type="evidence" value="ECO:0007669"/>
    <property type="project" value="UniProtKB-SubCell"/>
</dbReference>
<dbReference type="SMART" id="SM01144">
    <property type="entry name" value="DTW"/>
    <property type="match status" value="1"/>
</dbReference>
<evidence type="ECO:0000256" key="9">
    <source>
        <dbReference type="ARBA" id="ARBA00039242"/>
    </source>
</evidence>
<dbReference type="Proteomes" id="UP000271974">
    <property type="component" value="Unassembled WGS sequence"/>
</dbReference>
<feature type="domain" description="DTW" evidence="12">
    <location>
        <begin position="33"/>
        <end position="245"/>
    </location>
</feature>
<evidence type="ECO:0000256" key="6">
    <source>
        <dbReference type="ARBA" id="ARBA00023242"/>
    </source>
</evidence>
<evidence type="ECO:0000259" key="12">
    <source>
        <dbReference type="SMART" id="SM01144"/>
    </source>
</evidence>
<comment type="subcellular location">
    <subcellularLocation>
        <location evidence="1">Nucleus</location>
    </subcellularLocation>
</comment>
<dbReference type="InterPro" id="IPR051521">
    <property type="entry name" value="tRNA_Mod/Golgi_Maint"/>
</dbReference>
<evidence type="ECO:0000256" key="2">
    <source>
        <dbReference type="ARBA" id="ARBA00012386"/>
    </source>
</evidence>
<dbReference type="OrthoDB" id="3173at2759"/>
<evidence type="ECO:0000313" key="14">
    <source>
        <dbReference type="Proteomes" id="UP000271974"/>
    </source>
</evidence>
<comment type="catalytic activity">
    <reaction evidence="11">
        <text>a uridine in tRNA + S-adenosyl-L-methionine = a 3-[(3S)-3-amino-3-carboxypropyl]uridine in tRNA + S-methyl-5'-thioadenosine + H(+)</text>
        <dbReference type="Rhea" id="RHEA:62432"/>
        <dbReference type="Rhea" id="RHEA-COMP:13339"/>
        <dbReference type="Rhea" id="RHEA-COMP:16092"/>
        <dbReference type="ChEBI" id="CHEBI:15378"/>
        <dbReference type="ChEBI" id="CHEBI:17509"/>
        <dbReference type="ChEBI" id="CHEBI:59789"/>
        <dbReference type="ChEBI" id="CHEBI:65315"/>
        <dbReference type="ChEBI" id="CHEBI:82930"/>
        <dbReference type="EC" id="2.5.1.25"/>
    </reaction>
</comment>
<accession>A0A433T571</accession>
<reference evidence="13 14" key="1">
    <citation type="submission" date="2019-01" db="EMBL/GenBank/DDBJ databases">
        <title>A draft genome assembly of the solar-powered sea slug Elysia chlorotica.</title>
        <authorList>
            <person name="Cai H."/>
            <person name="Li Q."/>
            <person name="Fang X."/>
            <person name="Li J."/>
            <person name="Curtis N.E."/>
            <person name="Altenburger A."/>
            <person name="Shibata T."/>
            <person name="Feng M."/>
            <person name="Maeda T."/>
            <person name="Schwartz J.A."/>
            <person name="Shigenobu S."/>
            <person name="Lundholm N."/>
            <person name="Nishiyama T."/>
            <person name="Yang H."/>
            <person name="Hasebe M."/>
            <person name="Li S."/>
            <person name="Pierce S.K."/>
            <person name="Wang J."/>
        </authorList>
    </citation>
    <scope>NUCLEOTIDE SEQUENCE [LARGE SCALE GENOMIC DNA]</scope>
    <source>
        <strain evidence="13">EC2010</strain>
        <tissue evidence="13">Whole organism of an adult</tissue>
    </source>
</reference>
<evidence type="ECO:0000313" key="13">
    <source>
        <dbReference type="EMBL" id="RUS76681.1"/>
    </source>
</evidence>
<evidence type="ECO:0000256" key="5">
    <source>
        <dbReference type="ARBA" id="ARBA00022694"/>
    </source>
</evidence>
<dbReference type="PANTHER" id="PTHR15627">
    <property type="entry name" value="NATURAL KILLER CELL-SPECIFIC ANTIGEN KLIP1"/>
    <property type="match status" value="1"/>
</dbReference>
<dbReference type="STRING" id="188477.A0A433T571"/>
<dbReference type="GO" id="GO:0016432">
    <property type="term" value="F:tRNA-uridine aminocarboxypropyltransferase activity"/>
    <property type="evidence" value="ECO:0007669"/>
    <property type="project" value="UniProtKB-EC"/>
</dbReference>
<keyword evidence="14" id="KW-1185">Reference proteome</keyword>
<sequence>MDYNPFPSTVISDWEFLDTVDGRSACPLCGKSRKYFCYTCLIALPQIADRIPKVKLPVTVDIIKHPNEIDGKSTSCHAAVLAPDDVRVFTYPCIPDYDPHKDLASDVAKTENSTSTDLVIGKKRCNEQTLQTGDQTELPSKHPKLSLKVPFEKVVLIDSTWNQTRNIANDERLKNLTKVELKSQNTNFWRHQEGIPSTYLSTIEAIYYFMRDFHLFFLETKYDHEYDNLLFFFCFMYNKIQSSQKKAKKKKD</sequence>
<comment type="caution">
    <text evidence="13">The sequence shown here is derived from an EMBL/GenBank/DDBJ whole genome shotgun (WGS) entry which is preliminary data.</text>
</comment>
<comment type="similarity">
    <text evidence="8">Belongs to the TDD superfamily. DTWD1 family.</text>
</comment>
<dbReference type="Pfam" id="PF03942">
    <property type="entry name" value="DTW"/>
    <property type="match status" value="1"/>
</dbReference>
<gene>
    <name evidence="13" type="ORF">EGW08_015571</name>
</gene>
<proteinExistence type="inferred from homology"/>
<evidence type="ECO:0000256" key="11">
    <source>
        <dbReference type="ARBA" id="ARBA00048718"/>
    </source>
</evidence>
<keyword evidence="5" id="KW-0819">tRNA processing</keyword>
<evidence type="ECO:0000256" key="1">
    <source>
        <dbReference type="ARBA" id="ARBA00004123"/>
    </source>
</evidence>
<evidence type="ECO:0000256" key="4">
    <source>
        <dbReference type="ARBA" id="ARBA00022691"/>
    </source>
</evidence>
<dbReference type="InterPro" id="IPR005636">
    <property type="entry name" value="DTW"/>
</dbReference>
<evidence type="ECO:0000256" key="8">
    <source>
        <dbReference type="ARBA" id="ARBA00038290"/>
    </source>
</evidence>
<dbReference type="AlphaFoldDB" id="A0A433T571"/>
<keyword evidence="6" id="KW-0539">Nucleus</keyword>
<name>A0A433T571_ELYCH</name>
<protein>
    <recommendedName>
        <fullName evidence="9">tRNA-uridine aminocarboxypropyltransferase 1</fullName>
        <ecNumber evidence="2">2.5.1.25</ecNumber>
    </recommendedName>
    <alternativeName>
        <fullName evidence="10">DTW domain-containing protein 1</fullName>
    </alternativeName>
</protein>
<evidence type="ECO:0000256" key="10">
    <source>
        <dbReference type="ARBA" id="ARBA00042508"/>
    </source>
</evidence>